<protein>
    <submittedName>
        <fullName evidence="2">RES domain-containing protein</fullName>
    </submittedName>
</protein>
<dbReference type="RefSeq" id="WP_091485652.1">
    <property type="nucleotide sequence ID" value="NZ_BJUX01000001.1"/>
</dbReference>
<proteinExistence type="predicted"/>
<dbReference type="STRING" id="426703.SAMN04488100_1013"/>
<gene>
    <name evidence="1" type="ORF">APU01nite_02010</name>
    <name evidence="2" type="ORF">SAMN04488100_1013</name>
</gene>
<name>A0A1H7PSK7_9LACT</name>
<dbReference type="EMBL" id="BJUX01000001">
    <property type="protein sequence ID" value="GEK88162.1"/>
    <property type="molecule type" value="Genomic_DNA"/>
</dbReference>
<keyword evidence="4" id="KW-1185">Reference proteome</keyword>
<dbReference type="EMBL" id="FOBL01000001">
    <property type="protein sequence ID" value="SEL38733.1"/>
    <property type="molecule type" value="Genomic_DNA"/>
</dbReference>
<evidence type="ECO:0000313" key="4">
    <source>
        <dbReference type="Proteomes" id="UP000321425"/>
    </source>
</evidence>
<accession>A0A1H7PSK7</accession>
<reference evidence="1 4" key="2">
    <citation type="submission" date="2019-07" db="EMBL/GenBank/DDBJ databases">
        <title>Whole genome shotgun sequence of Alkalibacterium putridalgicola NBRC 103243.</title>
        <authorList>
            <person name="Hosoyama A."/>
            <person name="Uohara A."/>
            <person name="Ohji S."/>
            <person name="Ichikawa N."/>
        </authorList>
    </citation>
    <scope>NUCLEOTIDE SEQUENCE [LARGE SCALE GENOMIC DNA]</scope>
    <source>
        <strain evidence="1 4">NBRC 103243</strain>
    </source>
</reference>
<evidence type="ECO:0000313" key="2">
    <source>
        <dbReference type="EMBL" id="SEL38733.1"/>
    </source>
</evidence>
<sequence>MSIEKYGVQLSEYLFNVEIHELLDKIDSFKKLNTRKMKRQDITNEINKVLSFDNKSVLLSFISSIPEGTALYRIRKLENAEFPNKDFKILQDAWNPPGKFVKRQRLNKTFESLLYTCFDLETAIEETEVHEEDAFALICYESIDEIKAINIGIENDYSSFDNGERLKLRILSGFLKEEFTRDVGKGKEHLYEVSEIIAKFYFDLPPRDVQDAWLYPSVANKPTHNLCLRPDIAKEKLKLQNVLIIDGYKNVDSDILINVRNNLIGQGKGFVSIMKN</sequence>
<evidence type="ECO:0000313" key="3">
    <source>
        <dbReference type="Proteomes" id="UP000198548"/>
    </source>
</evidence>
<dbReference type="Proteomes" id="UP000321425">
    <property type="component" value="Unassembled WGS sequence"/>
</dbReference>
<evidence type="ECO:0000313" key="1">
    <source>
        <dbReference type="EMBL" id="GEK88162.1"/>
    </source>
</evidence>
<organism evidence="2 3">
    <name type="scientific">Alkalibacterium putridalgicola</name>
    <dbReference type="NCBI Taxonomy" id="426703"/>
    <lineage>
        <taxon>Bacteria</taxon>
        <taxon>Bacillati</taxon>
        <taxon>Bacillota</taxon>
        <taxon>Bacilli</taxon>
        <taxon>Lactobacillales</taxon>
        <taxon>Carnobacteriaceae</taxon>
        <taxon>Alkalibacterium</taxon>
    </lineage>
</organism>
<dbReference type="OrthoDB" id="9804542at2"/>
<dbReference type="Proteomes" id="UP000198548">
    <property type="component" value="Unassembled WGS sequence"/>
</dbReference>
<reference evidence="2 3" key="1">
    <citation type="submission" date="2016-10" db="EMBL/GenBank/DDBJ databases">
        <authorList>
            <person name="de Groot N.N."/>
        </authorList>
    </citation>
    <scope>NUCLEOTIDE SEQUENCE [LARGE SCALE GENOMIC DNA]</scope>
    <source>
        <strain evidence="2 3">DSM 19182</strain>
    </source>
</reference>
<dbReference type="AlphaFoldDB" id="A0A1H7PSK7"/>